<dbReference type="GO" id="GO:0016787">
    <property type="term" value="F:hydrolase activity"/>
    <property type="evidence" value="ECO:0007669"/>
    <property type="project" value="UniProtKB-KW"/>
</dbReference>
<evidence type="ECO:0000256" key="3">
    <source>
        <dbReference type="PROSITE-ProRule" id="PRU10038"/>
    </source>
</evidence>
<keyword evidence="2" id="KW-0378">Hydrolase</keyword>
<evidence type="ECO:0000313" key="5">
    <source>
        <dbReference type="EMBL" id="KAK2613002.1"/>
    </source>
</evidence>
<feature type="active site" evidence="3">
    <location>
        <position position="260"/>
    </location>
</feature>
<name>A0AAJ0FY07_9HYPO</name>
<dbReference type="InterPro" id="IPR033140">
    <property type="entry name" value="Lipase_GDXG_put_SER_AS"/>
</dbReference>
<dbReference type="InterPro" id="IPR050300">
    <property type="entry name" value="GDXG_lipolytic_enzyme"/>
</dbReference>
<dbReference type="Pfam" id="PF07859">
    <property type="entry name" value="Abhydrolase_3"/>
    <property type="match status" value="1"/>
</dbReference>
<protein>
    <recommendedName>
        <fullName evidence="4">Alpha/beta hydrolase fold-3 domain-containing protein</fullName>
    </recommendedName>
</protein>
<sequence length="499" mass="55476">MADTATMNEQSDLQTPKRPSVSALFWLGLSYMPLMARVSLSHTLNFSETSQYNDLRSALTVAFIRAFIAPKEGKTNPFSLIQSRSLPNLPVKGRMWISKYTAPIPPESESVKSALGKVIESLHNPDVPVPAIHVPEVATVYGEWTGYRAGAKDDEPQLKISEQEKFNEMMKEVKASTTILYLHGGGHAFMDPSTHRPIVKKLAKITGGRAFSVRYRLVPQNPFPSSLLDCLVAYLTLLYPPPGSFHEPVRPEHIVIAGDSAGGNLTMSLIQVLVDLNRMGERIIWHGEAREIPIPAATACNSPWLDISHSSQPHYGKIPEAFDYLGPLDEMGQKGLKPCNIWPASPPRKYMYAADDVMTHPLVSPVMRRDWSGFPPVYFCAGWERLAYEDRLLARKLDRDGVTMVFEQYEAMPHCFALVLANLAESRRCVNGWAAFIQQAVEDRTSLKSSATIISAKSLQETLVEFESLSDVSDEVVRQRVVDAVAKAKAWTPPTDAKL</sequence>
<dbReference type="Gene3D" id="3.40.50.1820">
    <property type="entry name" value="alpha/beta hydrolase"/>
    <property type="match status" value="1"/>
</dbReference>
<dbReference type="PANTHER" id="PTHR48081">
    <property type="entry name" value="AB HYDROLASE SUPERFAMILY PROTEIN C4A8.06C"/>
    <property type="match status" value="1"/>
</dbReference>
<dbReference type="EMBL" id="JASWJB010000009">
    <property type="protein sequence ID" value="KAK2613002.1"/>
    <property type="molecule type" value="Genomic_DNA"/>
</dbReference>
<dbReference type="PROSITE" id="PS01174">
    <property type="entry name" value="LIPASE_GDXG_SER"/>
    <property type="match status" value="1"/>
</dbReference>
<evidence type="ECO:0000259" key="4">
    <source>
        <dbReference type="Pfam" id="PF07859"/>
    </source>
</evidence>
<evidence type="ECO:0000256" key="2">
    <source>
        <dbReference type="ARBA" id="ARBA00022801"/>
    </source>
</evidence>
<evidence type="ECO:0000256" key="1">
    <source>
        <dbReference type="ARBA" id="ARBA00010515"/>
    </source>
</evidence>
<dbReference type="PANTHER" id="PTHR48081:SF25">
    <property type="entry name" value="PUTATIVE (AFU_ORTHOLOGUE AFUA_3G11560)-RELATED"/>
    <property type="match status" value="1"/>
</dbReference>
<dbReference type="Proteomes" id="UP001251528">
    <property type="component" value="Unassembled WGS sequence"/>
</dbReference>
<comment type="similarity">
    <text evidence="1">Belongs to the 'GDXG' lipolytic enzyme family.</text>
</comment>
<dbReference type="SUPFAM" id="SSF53474">
    <property type="entry name" value="alpha/beta-Hydrolases"/>
    <property type="match status" value="1"/>
</dbReference>
<reference evidence="5" key="1">
    <citation type="submission" date="2023-06" db="EMBL/GenBank/DDBJ databases">
        <title>Conoideocrella luteorostrata (Hypocreales: Clavicipitaceae), a potential biocontrol fungus for elongate hemlock scale in United States Christmas tree production areas.</title>
        <authorList>
            <person name="Barrett H."/>
            <person name="Lovett B."/>
            <person name="Macias A.M."/>
            <person name="Stajich J.E."/>
            <person name="Kasson M.T."/>
        </authorList>
    </citation>
    <scope>NUCLEOTIDE SEQUENCE</scope>
    <source>
        <strain evidence="5">ARSEF 14590</strain>
    </source>
</reference>
<accession>A0AAJ0FY07</accession>
<dbReference type="InterPro" id="IPR029058">
    <property type="entry name" value="AB_hydrolase_fold"/>
</dbReference>
<feature type="domain" description="Alpha/beta hydrolase fold-3" evidence="4">
    <location>
        <begin position="179"/>
        <end position="417"/>
    </location>
</feature>
<dbReference type="AlphaFoldDB" id="A0AAJ0FY07"/>
<dbReference type="InterPro" id="IPR013094">
    <property type="entry name" value="AB_hydrolase_3"/>
</dbReference>
<gene>
    <name evidence="5" type="ORF">QQS21_000931</name>
</gene>
<organism evidence="5 6">
    <name type="scientific">Conoideocrella luteorostrata</name>
    <dbReference type="NCBI Taxonomy" id="1105319"/>
    <lineage>
        <taxon>Eukaryota</taxon>
        <taxon>Fungi</taxon>
        <taxon>Dikarya</taxon>
        <taxon>Ascomycota</taxon>
        <taxon>Pezizomycotina</taxon>
        <taxon>Sordariomycetes</taxon>
        <taxon>Hypocreomycetidae</taxon>
        <taxon>Hypocreales</taxon>
        <taxon>Clavicipitaceae</taxon>
        <taxon>Conoideocrella</taxon>
    </lineage>
</organism>
<keyword evidence="6" id="KW-1185">Reference proteome</keyword>
<evidence type="ECO:0000313" key="6">
    <source>
        <dbReference type="Proteomes" id="UP001251528"/>
    </source>
</evidence>
<proteinExistence type="inferred from homology"/>
<comment type="caution">
    <text evidence="5">The sequence shown here is derived from an EMBL/GenBank/DDBJ whole genome shotgun (WGS) entry which is preliminary data.</text>
</comment>